<dbReference type="GO" id="GO:0005886">
    <property type="term" value="C:plasma membrane"/>
    <property type="evidence" value="ECO:0007669"/>
    <property type="project" value="TreeGrafter"/>
</dbReference>
<evidence type="ECO:0000256" key="7">
    <source>
        <dbReference type="ARBA" id="ARBA00023136"/>
    </source>
</evidence>
<proteinExistence type="predicted"/>
<dbReference type="CDD" id="cd04187">
    <property type="entry name" value="DPM1_like_bac"/>
    <property type="match status" value="1"/>
</dbReference>
<dbReference type="InterPro" id="IPR001173">
    <property type="entry name" value="Glyco_trans_2-like"/>
</dbReference>
<keyword evidence="5" id="KW-0448">Lipopolysaccharide biosynthesis</keyword>
<reference evidence="11" key="1">
    <citation type="submission" date="2024-05" db="EMBL/GenBank/DDBJ databases">
        <title>Planctomycetes of the genus Singulisphaera possess chitinolytic capabilities.</title>
        <authorList>
            <person name="Ivanova A."/>
        </authorList>
    </citation>
    <scope>NUCLEOTIDE SEQUENCE</scope>
    <source>
        <strain evidence="11">Ch08T</strain>
    </source>
</reference>
<dbReference type="AlphaFoldDB" id="A0AAU7CIJ3"/>
<evidence type="ECO:0000259" key="10">
    <source>
        <dbReference type="Pfam" id="PF00535"/>
    </source>
</evidence>
<feature type="transmembrane region" description="Helical" evidence="9">
    <location>
        <begin position="274"/>
        <end position="294"/>
    </location>
</feature>
<dbReference type="SUPFAM" id="SSF53448">
    <property type="entry name" value="Nucleotide-diphospho-sugar transferases"/>
    <property type="match status" value="1"/>
</dbReference>
<dbReference type="GO" id="GO:0099621">
    <property type="term" value="F:undecaprenyl-phosphate 4-deoxy-4-formamido-L-arabinose transferase activity"/>
    <property type="evidence" value="ECO:0007669"/>
    <property type="project" value="TreeGrafter"/>
</dbReference>
<dbReference type="RefSeq" id="WP_406697787.1">
    <property type="nucleotide sequence ID" value="NZ_CP155447.1"/>
</dbReference>
<evidence type="ECO:0000256" key="2">
    <source>
        <dbReference type="ARBA" id="ARBA00022676"/>
    </source>
</evidence>
<dbReference type="Pfam" id="PF00535">
    <property type="entry name" value="Glycos_transf_2"/>
    <property type="match status" value="1"/>
</dbReference>
<feature type="domain" description="Glycosyltransferase 2-like" evidence="10">
    <location>
        <begin position="16"/>
        <end position="144"/>
    </location>
</feature>
<feature type="transmembrane region" description="Helical" evidence="9">
    <location>
        <begin position="240"/>
        <end position="262"/>
    </location>
</feature>
<keyword evidence="7 9" id="KW-0472">Membrane</keyword>
<sequence>MRAREETPGSRKLDLSIVVPAFRSEGCLEALANAIDATLGPLGWSYEVVFVNDGSPDRTWAVIESLCQTRENYVGIDLRRNFGQDNAIMTGLRAARGSLIAIMDDDLQHDPGDLPRLREHLLHERADVVYANFSTKHQHAWKNLGSWFNGKFAEWVIEKPKGIYLSPYKLIRKEIAEAICDYQGPDPYVDGLLFQVTSRISQISVAHHPRFADHGNYTFLKSLKVWARLATAFSVKPIRLVIFGGFFFAALGGALAVYVIAYRLLYPENFEQAVAGWASLMVAQLLTAAVRMIFLGIVGEYAGRTYIAVCHKPQATVREVLYSGPRPLGAASPPRMESNGSGAKVEP</sequence>
<dbReference type="EC" id="2.4.-.-" evidence="11"/>
<dbReference type="Gene3D" id="3.90.550.10">
    <property type="entry name" value="Spore Coat Polysaccharide Biosynthesis Protein SpsA, Chain A"/>
    <property type="match status" value="1"/>
</dbReference>
<evidence type="ECO:0000256" key="3">
    <source>
        <dbReference type="ARBA" id="ARBA00022679"/>
    </source>
</evidence>
<dbReference type="PANTHER" id="PTHR48090">
    <property type="entry name" value="UNDECAPRENYL-PHOSPHATE 4-DEOXY-4-FORMAMIDO-L-ARABINOSE TRANSFERASE-RELATED"/>
    <property type="match status" value="1"/>
</dbReference>
<accession>A0AAU7CIJ3</accession>
<dbReference type="EMBL" id="CP155447">
    <property type="protein sequence ID" value="XBH04980.1"/>
    <property type="molecule type" value="Genomic_DNA"/>
</dbReference>
<evidence type="ECO:0000256" key="1">
    <source>
        <dbReference type="ARBA" id="ARBA00022475"/>
    </source>
</evidence>
<dbReference type="PANTHER" id="PTHR48090:SF3">
    <property type="entry name" value="UNDECAPRENYL-PHOSPHATE 4-DEOXY-4-FORMAMIDO-L-ARABINOSE TRANSFERASE"/>
    <property type="match status" value="1"/>
</dbReference>
<keyword evidence="2 11" id="KW-0328">Glycosyltransferase</keyword>
<evidence type="ECO:0000256" key="5">
    <source>
        <dbReference type="ARBA" id="ARBA00022985"/>
    </source>
</evidence>
<keyword evidence="3 11" id="KW-0808">Transferase</keyword>
<protein>
    <submittedName>
        <fullName evidence="11">Glycosyltransferase family 2 protein</fullName>
        <ecNumber evidence="11">2.4.-.-</ecNumber>
    </submittedName>
</protein>
<evidence type="ECO:0000256" key="8">
    <source>
        <dbReference type="SAM" id="MobiDB-lite"/>
    </source>
</evidence>
<dbReference type="InterPro" id="IPR050256">
    <property type="entry name" value="Glycosyltransferase_2"/>
</dbReference>
<evidence type="ECO:0000313" key="11">
    <source>
        <dbReference type="EMBL" id="XBH04980.1"/>
    </source>
</evidence>
<name>A0AAU7CIJ3_9BACT</name>
<keyword evidence="6 9" id="KW-1133">Transmembrane helix</keyword>
<dbReference type="GO" id="GO:0009103">
    <property type="term" value="P:lipopolysaccharide biosynthetic process"/>
    <property type="evidence" value="ECO:0007669"/>
    <property type="project" value="UniProtKB-KW"/>
</dbReference>
<gene>
    <name evidence="11" type="ORF">V5E97_02870</name>
</gene>
<evidence type="ECO:0000256" key="9">
    <source>
        <dbReference type="SAM" id="Phobius"/>
    </source>
</evidence>
<evidence type="ECO:0000256" key="4">
    <source>
        <dbReference type="ARBA" id="ARBA00022692"/>
    </source>
</evidence>
<keyword evidence="1" id="KW-1003">Cell membrane</keyword>
<feature type="region of interest" description="Disordered" evidence="8">
    <location>
        <begin position="328"/>
        <end position="347"/>
    </location>
</feature>
<dbReference type="InterPro" id="IPR029044">
    <property type="entry name" value="Nucleotide-diphossugar_trans"/>
</dbReference>
<organism evidence="11">
    <name type="scientific">Singulisphaera sp. Ch08</name>
    <dbReference type="NCBI Taxonomy" id="3120278"/>
    <lineage>
        <taxon>Bacteria</taxon>
        <taxon>Pseudomonadati</taxon>
        <taxon>Planctomycetota</taxon>
        <taxon>Planctomycetia</taxon>
        <taxon>Isosphaerales</taxon>
        <taxon>Isosphaeraceae</taxon>
        <taxon>Singulisphaera</taxon>
    </lineage>
</organism>
<evidence type="ECO:0000256" key="6">
    <source>
        <dbReference type="ARBA" id="ARBA00022989"/>
    </source>
</evidence>
<keyword evidence="4 9" id="KW-0812">Transmembrane</keyword>